<sequence>MTGGPAVLIATYLEPEHVERIGDSVDCQLLYAPELLPRPRYRNDHGGVPPALTAADERRWTGMLARAEVSFDFDWRAPGDLPGSAPNLRWVQGTSAGIGGFVRRHGLDAGDLVLTTAAGIHAGPLAEFAVAGALFFVKDIPGLRERQRARHWQRHVSGQLAGRRATVVGLGAVGRRVVQAYGLLGVRVTGVGRPGHAYRVDHADRVVSTDDLDAVLPDTDILVLACPLTPATRGLIGAARVAALPEDAIVVNVARGEVVDEDALSAALGSGRLLGAALDVFRHEPLPAGSPLWNLPNVLVSPHSASTAAQENAVLTDLFIDNLRRFLDGRPMRNLYRRDRGY</sequence>
<feature type="domain" description="D-isomer specific 2-hydroxyacid dehydrogenase NAD-binding" evidence="3">
    <location>
        <begin position="133"/>
        <end position="305"/>
    </location>
</feature>
<accession>A0A8J3R2D6</accession>
<keyword evidence="5" id="KW-1185">Reference proteome</keyword>
<reference evidence="4" key="1">
    <citation type="submission" date="2021-01" db="EMBL/GenBank/DDBJ databases">
        <title>Whole genome shotgun sequence of Rugosimonospora africana NBRC 104875.</title>
        <authorList>
            <person name="Komaki H."/>
            <person name="Tamura T."/>
        </authorList>
    </citation>
    <scope>NUCLEOTIDE SEQUENCE</scope>
    <source>
        <strain evidence="4">NBRC 104875</strain>
    </source>
</reference>
<evidence type="ECO:0000313" key="4">
    <source>
        <dbReference type="EMBL" id="GIH20105.1"/>
    </source>
</evidence>
<name>A0A8J3R2D6_9ACTN</name>
<dbReference type="Proteomes" id="UP000642748">
    <property type="component" value="Unassembled WGS sequence"/>
</dbReference>
<organism evidence="4 5">
    <name type="scientific">Rugosimonospora africana</name>
    <dbReference type="NCBI Taxonomy" id="556532"/>
    <lineage>
        <taxon>Bacteria</taxon>
        <taxon>Bacillati</taxon>
        <taxon>Actinomycetota</taxon>
        <taxon>Actinomycetes</taxon>
        <taxon>Micromonosporales</taxon>
        <taxon>Micromonosporaceae</taxon>
        <taxon>Rugosimonospora</taxon>
    </lineage>
</organism>
<dbReference type="CDD" id="cd05300">
    <property type="entry name" value="2-Hacid_dh_1"/>
    <property type="match status" value="1"/>
</dbReference>
<evidence type="ECO:0000256" key="2">
    <source>
        <dbReference type="ARBA" id="ARBA00023027"/>
    </source>
</evidence>
<evidence type="ECO:0000313" key="5">
    <source>
        <dbReference type="Proteomes" id="UP000642748"/>
    </source>
</evidence>
<dbReference type="PANTHER" id="PTHR43333:SF1">
    <property type="entry name" value="D-ISOMER SPECIFIC 2-HYDROXYACID DEHYDROGENASE NAD-BINDING DOMAIN-CONTAINING PROTEIN"/>
    <property type="match status" value="1"/>
</dbReference>
<keyword evidence="2" id="KW-0520">NAD</keyword>
<keyword evidence="1" id="KW-0560">Oxidoreductase</keyword>
<evidence type="ECO:0000256" key="1">
    <source>
        <dbReference type="ARBA" id="ARBA00023002"/>
    </source>
</evidence>
<gene>
    <name evidence="4" type="ORF">Raf01_82770</name>
</gene>
<comment type="caution">
    <text evidence="4">The sequence shown here is derived from an EMBL/GenBank/DDBJ whole genome shotgun (WGS) entry which is preliminary data.</text>
</comment>
<dbReference type="AlphaFoldDB" id="A0A8J3R2D6"/>
<dbReference type="Pfam" id="PF02826">
    <property type="entry name" value="2-Hacid_dh_C"/>
    <property type="match status" value="1"/>
</dbReference>
<dbReference type="InterPro" id="IPR029753">
    <property type="entry name" value="D-isomer_DH_CS"/>
</dbReference>
<dbReference type="GO" id="GO:0051287">
    <property type="term" value="F:NAD binding"/>
    <property type="evidence" value="ECO:0007669"/>
    <property type="project" value="InterPro"/>
</dbReference>
<dbReference type="PRINTS" id="PR00945">
    <property type="entry name" value="HGRDTASE"/>
</dbReference>
<protein>
    <submittedName>
        <fullName evidence="4">Hydroxyacid dehydrogenase</fullName>
    </submittedName>
</protein>
<evidence type="ECO:0000259" key="3">
    <source>
        <dbReference type="Pfam" id="PF02826"/>
    </source>
</evidence>
<proteinExistence type="predicted"/>
<dbReference type="PROSITE" id="PS00671">
    <property type="entry name" value="D_2_HYDROXYACID_DH_3"/>
    <property type="match status" value="1"/>
</dbReference>
<dbReference type="PANTHER" id="PTHR43333">
    <property type="entry name" value="2-HACID_DH_C DOMAIN-CONTAINING PROTEIN"/>
    <property type="match status" value="1"/>
</dbReference>
<dbReference type="SUPFAM" id="SSF51735">
    <property type="entry name" value="NAD(P)-binding Rossmann-fold domains"/>
    <property type="match status" value="1"/>
</dbReference>
<dbReference type="GO" id="GO:0016616">
    <property type="term" value="F:oxidoreductase activity, acting on the CH-OH group of donors, NAD or NADP as acceptor"/>
    <property type="evidence" value="ECO:0007669"/>
    <property type="project" value="UniProtKB-ARBA"/>
</dbReference>
<dbReference type="InterPro" id="IPR006140">
    <property type="entry name" value="D-isomer_DH_NAD-bd"/>
</dbReference>
<dbReference type="RefSeq" id="WP_203923543.1">
    <property type="nucleotide sequence ID" value="NZ_BONZ01000089.1"/>
</dbReference>
<dbReference type="InterPro" id="IPR036291">
    <property type="entry name" value="NAD(P)-bd_dom_sf"/>
</dbReference>
<dbReference type="EMBL" id="BONZ01000089">
    <property type="protein sequence ID" value="GIH20105.1"/>
    <property type="molecule type" value="Genomic_DNA"/>
</dbReference>
<dbReference type="Gene3D" id="3.40.50.720">
    <property type="entry name" value="NAD(P)-binding Rossmann-like Domain"/>
    <property type="match status" value="2"/>
</dbReference>